<dbReference type="InterPro" id="IPR026881">
    <property type="entry name" value="WYL_dom"/>
</dbReference>
<keyword evidence="5" id="KW-1185">Reference proteome</keyword>
<keyword evidence="1" id="KW-0805">Transcription regulation</keyword>
<protein>
    <submittedName>
        <fullName evidence="4">YafY family protein</fullName>
    </submittedName>
</protein>
<reference evidence="5" key="1">
    <citation type="journal article" date="2019" name="Int. J. Syst. Evol. Microbiol.">
        <title>The Global Catalogue of Microorganisms (GCM) 10K type strain sequencing project: providing services to taxonomists for standard genome sequencing and annotation.</title>
        <authorList>
            <consortium name="The Broad Institute Genomics Platform"/>
            <consortium name="The Broad Institute Genome Sequencing Center for Infectious Disease"/>
            <person name="Wu L."/>
            <person name="Ma J."/>
        </authorList>
    </citation>
    <scope>NUCLEOTIDE SEQUENCE [LARGE SCALE GENOMIC DNA]</scope>
    <source>
        <strain evidence="5">CCUG 53270</strain>
    </source>
</reference>
<dbReference type="SMART" id="SM00420">
    <property type="entry name" value="HTH_DEOR"/>
    <property type="match status" value="1"/>
</dbReference>
<sequence>MKLDRLLAITMLLLNRKRVGAQELAERFEVSLRTIYRDLEALNQAGIPIVSFAGASGGYEIMDQYRLDRQFLSLDELQSIIIALKGVGSSFGDQDTSILLDKVGALMARSERHEMDHWSQQVMIDLNPWHGGQAEKEKLGVLRAAARDAKVIRFSYTSSQGDSSERMCEPMGVVLKGYVWYLYGYCRLREDYRIFRLTRIEHLTVLDEAFTRRSKTMDQLDFRWSRQEEPPRLVSLVLRFQPRAKARLQDYFCFGDMVTEPDGTILVTAKQPDEPWLYGMLLSHGADVKVIEPESVARKVQEMAQKIVDQYQLILT</sequence>
<dbReference type="InterPro" id="IPR028349">
    <property type="entry name" value="PafC-like"/>
</dbReference>
<organism evidence="4 5">
    <name type="scientific">Paenibacillus vulneris</name>
    <dbReference type="NCBI Taxonomy" id="1133364"/>
    <lineage>
        <taxon>Bacteria</taxon>
        <taxon>Bacillati</taxon>
        <taxon>Bacillota</taxon>
        <taxon>Bacilli</taxon>
        <taxon>Bacillales</taxon>
        <taxon>Paenibacillaceae</taxon>
        <taxon>Paenibacillus</taxon>
    </lineage>
</organism>
<dbReference type="PROSITE" id="PS51000">
    <property type="entry name" value="HTH_DEOR_2"/>
    <property type="match status" value="1"/>
</dbReference>
<proteinExistence type="predicted"/>
<dbReference type="Pfam" id="PF13280">
    <property type="entry name" value="WYL"/>
    <property type="match status" value="1"/>
</dbReference>
<dbReference type="InterPro" id="IPR001034">
    <property type="entry name" value="DeoR_HTH"/>
</dbReference>
<dbReference type="PANTHER" id="PTHR34580:SF1">
    <property type="entry name" value="PROTEIN PAFC"/>
    <property type="match status" value="1"/>
</dbReference>
<dbReference type="InterPro" id="IPR057727">
    <property type="entry name" value="WCX_dom"/>
</dbReference>
<dbReference type="Pfam" id="PF25583">
    <property type="entry name" value="WCX"/>
    <property type="match status" value="1"/>
</dbReference>
<evidence type="ECO:0000259" key="3">
    <source>
        <dbReference type="PROSITE" id="PS51000"/>
    </source>
</evidence>
<comment type="caution">
    <text evidence="4">The sequence shown here is derived from an EMBL/GenBank/DDBJ whole genome shotgun (WGS) entry which is preliminary data.</text>
</comment>
<evidence type="ECO:0000256" key="1">
    <source>
        <dbReference type="ARBA" id="ARBA00023015"/>
    </source>
</evidence>
<dbReference type="PANTHER" id="PTHR34580">
    <property type="match status" value="1"/>
</dbReference>
<dbReference type="SUPFAM" id="SSF46785">
    <property type="entry name" value="Winged helix' DNA-binding domain"/>
    <property type="match status" value="1"/>
</dbReference>
<name>A0ABW3UL82_9BACL</name>
<feature type="domain" description="HTH deoR-type" evidence="3">
    <location>
        <begin position="2"/>
        <end position="57"/>
    </location>
</feature>
<dbReference type="Proteomes" id="UP001597180">
    <property type="component" value="Unassembled WGS sequence"/>
</dbReference>
<dbReference type="RefSeq" id="WP_345592125.1">
    <property type="nucleotide sequence ID" value="NZ_BAABJG010000029.1"/>
</dbReference>
<dbReference type="PROSITE" id="PS52050">
    <property type="entry name" value="WYL"/>
    <property type="match status" value="1"/>
</dbReference>
<evidence type="ECO:0000313" key="4">
    <source>
        <dbReference type="EMBL" id="MFD1221049.1"/>
    </source>
</evidence>
<dbReference type="EMBL" id="JBHTLU010000014">
    <property type="protein sequence ID" value="MFD1221049.1"/>
    <property type="molecule type" value="Genomic_DNA"/>
</dbReference>
<keyword evidence="2" id="KW-0804">Transcription</keyword>
<dbReference type="InterPro" id="IPR051534">
    <property type="entry name" value="CBASS_pafABC_assoc_protein"/>
</dbReference>
<evidence type="ECO:0000313" key="5">
    <source>
        <dbReference type="Proteomes" id="UP001597180"/>
    </source>
</evidence>
<dbReference type="Gene3D" id="1.10.10.10">
    <property type="entry name" value="Winged helix-like DNA-binding domain superfamily/Winged helix DNA-binding domain"/>
    <property type="match status" value="1"/>
</dbReference>
<gene>
    <name evidence="4" type="ORF">ACFQ4B_13060</name>
</gene>
<dbReference type="InterPro" id="IPR013196">
    <property type="entry name" value="HTH_11"/>
</dbReference>
<dbReference type="PIRSF" id="PIRSF016838">
    <property type="entry name" value="PafC"/>
    <property type="match status" value="1"/>
</dbReference>
<accession>A0ABW3UL82</accession>
<dbReference type="InterPro" id="IPR036390">
    <property type="entry name" value="WH_DNA-bd_sf"/>
</dbReference>
<evidence type="ECO:0000256" key="2">
    <source>
        <dbReference type="ARBA" id="ARBA00023163"/>
    </source>
</evidence>
<dbReference type="Pfam" id="PF08279">
    <property type="entry name" value="HTH_11"/>
    <property type="match status" value="1"/>
</dbReference>
<dbReference type="InterPro" id="IPR036388">
    <property type="entry name" value="WH-like_DNA-bd_sf"/>
</dbReference>